<proteinExistence type="predicted"/>
<dbReference type="Pfam" id="PF18029">
    <property type="entry name" value="Glyoxalase_6"/>
    <property type="match status" value="1"/>
</dbReference>
<keyword evidence="2" id="KW-0223">Dioxygenase</keyword>
<accession>F4H2V7</accession>
<dbReference type="CDD" id="cd06587">
    <property type="entry name" value="VOC"/>
    <property type="match status" value="1"/>
</dbReference>
<reference evidence="2 3" key="1">
    <citation type="submission" date="2011-04" db="EMBL/GenBank/DDBJ databases">
        <title>Complete sequence of Cellulomonas fimi ATCC 484.</title>
        <authorList>
            <consortium name="US DOE Joint Genome Institute"/>
            <person name="Lucas S."/>
            <person name="Han J."/>
            <person name="Lapidus A."/>
            <person name="Cheng J.-F."/>
            <person name="Goodwin L."/>
            <person name="Pitluck S."/>
            <person name="Peters L."/>
            <person name="Chertkov O."/>
            <person name="Detter J.C."/>
            <person name="Han C."/>
            <person name="Tapia R."/>
            <person name="Land M."/>
            <person name="Hauser L."/>
            <person name="Kyrpides N."/>
            <person name="Ivanova N."/>
            <person name="Ovchinnikova G."/>
            <person name="Pagani I."/>
            <person name="Mead D."/>
            <person name="Brumm P."/>
            <person name="Woyke T."/>
        </authorList>
    </citation>
    <scope>NUCLEOTIDE SEQUENCE [LARGE SCALE GENOMIC DNA]</scope>
    <source>
        <strain evidence="3">ATCC 484 / DSM 20113 / JCM 1341 / NBRC 15513 / NCIMB 8980 / NCTC 7547</strain>
    </source>
</reference>
<dbReference type="STRING" id="590998.Celf_2329"/>
<sequence>MTISPAMVTFDTLDATSLAGWWARQTGGTVRDDSDGWYVMVAPTRPGGPVLAFQKVEDPTPGKNRVHVDLTADDRDAEVERLLADGASLVARHEHEGFVWVVLSDPDGNQFCVSQAHSA</sequence>
<organism evidence="2 3">
    <name type="scientific">Cellulomonas fimi (strain ATCC 484 / DSM 20113 / JCM 1341 / CCUG 24087 / LMG 16345 / NBRC 15513 / NCIMB 8980 / NCTC 7547 / NRS-133)</name>
    <dbReference type="NCBI Taxonomy" id="590998"/>
    <lineage>
        <taxon>Bacteria</taxon>
        <taxon>Bacillati</taxon>
        <taxon>Actinomycetota</taxon>
        <taxon>Actinomycetes</taxon>
        <taxon>Micrococcales</taxon>
        <taxon>Cellulomonadaceae</taxon>
        <taxon>Cellulomonas</taxon>
    </lineage>
</organism>
<dbReference type="RefSeq" id="WP_013771482.1">
    <property type="nucleotide sequence ID" value="NC_015514.1"/>
</dbReference>
<dbReference type="Proteomes" id="UP000008460">
    <property type="component" value="Chromosome"/>
</dbReference>
<dbReference type="Gene3D" id="3.10.180.10">
    <property type="entry name" value="2,3-Dihydroxybiphenyl 1,2-Dioxygenase, domain 1"/>
    <property type="match status" value="1"/>
</dbReference>
<dbReference type="SUPFAM" id="SSF54593">
    <property type="entry name" value="Glyoxalase/Bleomycin resistance protein/Dihydroxybiphenyl dioxygenase"/>
    <property type="match status" value="1"/>
</dbReference>
<dbReference type="eggNOG" id="COG0346">
    <property type="taxonomic scope" value="Bacteria"/>
</dbReference>
<dbReference type="EMBL" id="CP002666">
    <property type="protein sequence ID" value="AEE46456.1"/>
    <property type="molecule type" value="Genomic_DNA"/>
</dbReference>
<dbReference type="PROSITE" id="PS51819">
    <property type="entry name" value="VOC"/>
    <property type="match status" value="1"/>
</dbReference>
<evidence type="ECO:0000313" key="3">
    <source>
        <dbReference type="Proteomes" id="UP000008460"/>
    </source>
</evidence>
<dbReference type="HOGENOM" id="CLU_108054_0_1_11"/>
<evidence type="ECO:0000313" key="2">
    <source>
        <dbReference type="EMBL" id="AEE46456.1"/>
    </source>
</evidence>
<dbReference type="InterPro" id="IPR037523">
    <property type="entry name" value="VOC_core"/>
</dbReference>
<keyword evidence="2" id="KW-0560">Oxidoreductase</keyword>
<dbReference type="InterPro" id="IPR029068">
    <property type="entry name" value="Glyas_Bleomycin-R_OHBP_Dase"/>
</dbReference>
<dbReference type="PANTHER" id="PTHR35908:SF1">
    <property type="entry name" value="CONSERVED PROTEIN"/>
    <property type="match status" value="1"/>
</dbReference>
<dbReference type="PANTHER" id="PTHR35908">
    <property type="entry name" value="HYPOTHETICAL FUSION PROTEIN"/>
    <property type="match status" value="1"/>
</dbReference>
<dbReference type="KEGG" id="cfi:Celf_2329"/>
<dbReference type="AlphaFoldDB" id="F4H2V7"/>
<evidence type="ECO:0000259" key="1">
    <source>
        <dbReference type="PROSITE" id="PS51819"/>
    </source>
</evidence>
<feature type="domain" description="VOC" evidence="1">
    <location>
        <begin position="4"/>
        <end position="116"/>
    </location>
</feature>
<protein>
    <submittedName>
        <fullName evidence="2">Glyoxalase/bleomycin resistance protein/dioxygenase</fullName>
    </submittedName>
</protein>
<keyword evidence="3" id="KW-1185">Reference proteome</keyword>
<dbReference type="InterPro" id="IPR041581">
    <property type="entry name" value="Glyoxalase_6"/>
</dbReference>
<name>F4H2V7_CELFA</name>
<dbReference type="GO" id="GO:0051213">
    <property type="term" value="F:dioxygenase activity"/>
    <property type="evidence" value="ECO:0007669"/>
    <property type="project" value="UniProtKB-KW"/>
</dbReference>
<gene>
    <name evidence="2" type="ordered locus">Celf_2329</name>
</gene>